<keyword evidence="1" id="KW-1133">Transmembrane helix</keyword>
<proteinExistence type="predicted"/>
<keyword evidence="1" id="KW-0812">Transmembrane</keyword>
<dbReference type="AlphaFoldDB" id="G3HKU0"/>
<gene>
    <name evidence="2" type="ORF">I79_011320</name>
</gene>
<organism evidence="2 3">
    <name type="scientific">Cricetulus griseus</name>
    <name type="common">Chinese hamster</name>
    <name type="synonym">Cricetulus barabensis griseus</name>
    <dbReference type="NCBI Taxonomy" id="10029"/>
    <lineage>
        <taxon>Eukaryota</taxon>
        <taxon>Metazoa</taxon>
        <taxon>Chordata</taxon>
        <taxon>Craniata</taxon>
        <taxon>Vertebrata</taxon>
        <taxon>Euteleostomi</taxon>
        <taxon>Mammalia</taxon>
        <taxon>Eutheria</taxon>
        <taxon>Euarchontoglires</taxon>
        <taxon>Glires</taxon>
        <taxon>Rodentia</taxon>
        <taxon>Myomorpha</taxon>
        <taxon>Muroidea</taxon>
        <taxon>Cricetidae</taxon>
        <taxon>Cricetinae</taxon>
        <taxon>Cricetulus</taxon>
    </lineage>
</organism>
<evidence type="ECO:0000313" key="2">
    <source>
        <dbReference type="EMBL" id="EGW10077.1"/>
    </source>
</evidence>
<keyword evidence="1" id="KW-0472">Membrane</keyword>
<sequence length="74" mass="8644">MTSTYVTIVWNNYVARICTILTCMISTCYYYTLSQCLDAQHSEGWSSSGKTVWENCHQPLEIKIILGARWCRWD</sequence>
<feature type="transmembrane region" description="Helical" evidence="1">
    <location>
        <begin position="13"/>
        <end position="32"/>
    </location>
</feature>
<dbReference type="InParanoid" id="G3HKU0"/>
<evidence type="ECO:0000313" key="3">
    <source>
        <dbReference type="Proteomes" id="UP000001075"/>
    </source>
</evidence>
<accession>G3HKU0</accession>
<name>G3HKU0_CRIGR</name>
<evidence type="ECO:0000256" key="1">
    <source>
        <dbReference type="SAM" id="Phobius"/>
    </source>
</evidence>
<protein>
    <submittedName>
        <fullName evidence="2">Uncharacterized protein</fullName>
    </submittedName>
</protein>
<dbReference type="Proteomes" id="UP000001075">
    <property type="component" value="Unassembled WGS sequence"/>
</dbReference>
<dbReference type="EMBL" id="JH000471">
    <property type="protein sequence ID" value="EGW10077.1"/>
    <property type="molecule type" value="Genomic_DNA"/>
</dbReference>
<reference evidence="3" key="1">
    <citation type="journal article" date="2011" name="Nat. Biotechnol.">
        <title>The genomic sequence of the Chinese hamster ovary (CHO)-K1 cell line.</title>
        <authorList>
            <person name="Xu X."/>
            <person name="Nagarajan H."/>
            <person name="Lewis N.E."/>
            <person name="Pan S."/>
            <person name="Cai Z."/>
            <person name="Liu X."/>
            <person name="Chen W."/>
            <person name="Xie M."/>
            <person name="Wang W."/>
            <person name="Hammond S."/>
            <person name="Andersen M.R."/>
            <person name="Neff N."/>
            <person name="Passarelli B."/>
            <person name="Koh W."/>
            <person name="Fan H.C."/>
            <person name="Wang J."/>
            <person name="Gui Y."/>
            <person name="Lee K.H."/>
            <person name="Betenbaugh M.J."/>
            <person name="Quake S.R."/>
            <person name="Famili I."/>
            <person name="Palsson B.O."/>
            <person name="Wang J."/>
        </authorList>
    </citation>
    <scope>NUCLEOTIDE SEQUENCE [LARGE SCALE GENOMIC DNA]</scope>
    <source>
        <strain evidence="3">CHO K1 cell line</strain>
    </source>
</reference>